<dbReference type="EMBL" id="DTBJ01000056">
    <property type="protein sequence ID" value="HGM59208.1"/>
    <property type="molecule type" value="Genomic_DNA"/>
</dbReference>
<reference evidence="2" key="1">
    <citation type="journal article" date="2020" name="mSystems">
        <title>Genome- and Community-Level Interaction Insights into Carbon Utilization and Element Cycling Functions of Hydrothermarchaeota in Hydrothermal Sediment.</title>
        <authorList>
            <person name="Zhou Z."/>
            <person name="Liu Y."/>
            <person name="Xu W."/>
            <person name="Pan J."/>
            <person name="Luo Z.H."/>
            <person name="Li M."/>
        </authorList>
    </citation>
    <scope>NUCLEOTIDE SEQUENCE [LARGE SCALE GENOMIC DNA]</scope>
    <source>
        <strain evidence="2">SpSt-642</strain>
    </source>
</reference>
<organism evidence="2">
    <name type="scientific">Staphylothermus marinus</name>
    <dbReference type="NCBI Taxonomy" id="2280"/>
    <lineage>
        <taxon>Archaea</taxon>
        <taxon>Thermoproteota</taxon>
        <taxon>Thermoprotei</taxon>
        <taxon>Desulfurococcales</taxon>
        <taxon>Desulfurococcaceae</taxon>
        <taxon>Staphylothermus</taxon>
    </lineage>
</organism>
<keyword evidence="1" id="KW-0812">Transmembrane</keyword>
<evidence type="ECO:0000313" key="2">
    <source>
        <dbReference type="EMBL" id="HGM59208.1"/>
    </source>
</evidence>
<keyword evidence="1" id="KW-1133">Transmembrane helix</keyword>
<evidence type="ECO:0000256" key="1">
    <source>
        <dbReference type="SAM" id="Phobius"/>
    </source>
</evidence>
<gene>
    <name evidence="2" type="ORF">ENU14_06475</name>
</gene>
<name>A0A7C4HGA2_STAMA</name>
<accession>A0A7C4HGA2</accession>
<sequence length="484" mass="55846">MNCRERIVLALIISLLLQSIDFNAMYSTSSNVDYMDIIKIEPLINETFVSGVVKLKVFSQKPNVDVYVNNTIQYRLSNGSEWLVEFNTSVWRDDLYVISFVAYDEYGNYSIKLLWFVDNNPPIAELKLPVLTPDNKPWINGSIAPVMDPFLLNESDYVKYFNNSVYYKIYVKGIDRWIDYSTLYINDSVAEIYYRDSFRKGVFTGNATLLAYIRVPSSGLYYIKLEVRDLSGKASYSILKVIFDIDKPMLRIDKPINGTITNNTTVGFKLTPIDETSRVCAIGFYITTSVDVKPSLRNYMPLPGRYMIATNESIYFNLTFNKSSKYIVWFIVIDEALNYREEYVTITIDNESPELYFEIKPYDTKLHIKIKALDNISGIEEIRVYINSSLIITSRNSTLEALINASIGYNIVEILAIDRAQNIAYKSTTIYINASTTGTQNLDRILQKPSRSHEYLHKYLLPIFLVIAILLIIFAKHRIRMRKT</sequence>
<dbReference type="AlphaFoldDB" id="A0A7C4HGA2"/>
<keyword evidence="1" id="KW-0472">Membrane</keyword>
<feature type="transmembrane region" description="Helical" evidence="1">
    <location>
        <begin position="456"/>
        <end position="475"/>
    </location>
</feature>
<protein>
    <submittedName>
        <fullName evidence="2">Uncharacterized protein</fullName>
    </submittedName>
</protein>
<comment type="caution">
    <text evidence="2">The sequence shown here is derived from an EMBL/GenBank/DDBJ whole genome shotgun (WGS) entry which is preliminary data.</text>
</comment>
<proteinExistence type="predicted"/>